<reference evidence="3" key="1">
    <citation type="submission" date="2016-11" db="EMBL/GenBank/DDBJ databases">
        <authorList>
            <person name="Jaros S."/>
            <person name="Januszkiewicz K."/>
            <person name="Wedrychowicz H."/>
        </authorList>
    </citation>
    <scope>NUCLEOTIDE SEQUENCE [LARGE SCALE GENOMIC DNA]</scope>
    <source>
        <strain evidence="3">CGMCC 4.3555</strain>
    </source>
</reference>
<feature type="compositionally biased region" description="Basic and acidic residues" evidence="1">
    <location>
        <begin position="90"/>
        <end position="108"/>
    </location>
</feature>
<evidence type="ECO:0000313" key="2">
    <source>
        <dbReference type="EMBL" id="SHM99088.1"/>
    </source>
</evidence>
<dbReference type="EMBL" id="FRBK01000017">
    <property type="protein sequence ID" value="SHM99088.1"/>
    <property type="molecule type" value="Genomic_DNA"/>
</dbReference>
<dbReference type="InterPro" id="IPR036410">
    <property type="entry name" value="HSP_DnaJ_Cys-rich_dom_sf"/>
</dbReference>
<organism evidence="2 3">
    <name type="scientific">Streptomyces yunnanensis</name>
    <dbReference type="NCBI Taxonomy" id="156453"/>
    <lineage>
        <taxon>Bacteria</taxon>
        <taxon>Bacillati</taxon>
        <taxon>Actinomycetota</taxon>
        <taxon>Actinomycetes</taxon>
        <taxon>Kitasatosporales</taxon>
        <taxon>Streptomycetaceae</taxon>
        <taxon>Streptomyces</taxon>
    </lineage>
</organism>
<protein>
    <submittedName>
        <fullName evidence="2">Uncharacterized protein</fullName>
    </submittedName>
</protein>
<proteinExistence type="predicted"/>
<feature type="region of interest" description="Disordered" evidence="1">
    <location>
        <begin position="83"/>
        <end position="108"/>
    </location>
</feature>
<comment type="caution">
    <text evidence="2">The sequence shown here is derived from an EMBL/GenBank/DDBJ whole genome shotgun (WGS) entry which is preliminary data.</text>
</comment>
<gene>
    <name evidence="2" type="ORF">SAMN05216268_11768</name>
</gene>
<dbReference type="SUPFAM" id="SSF57938">
    <property type="entry name" value="DnaJ/Hsp40 cysteine-rich domain"/>
    <property type="match status" value="1"/>
</dbReference>
<accession>A0A9X8N4W9</accession>
<dbReference type="Proteomes" id="UP000184388">
    <property type="component" value="Unassembled WGS sequence"/>
</dbReference>
<evidence type="ECO:0000313" key="3">
    <source>
        <dbReference type="Proteomes" id="UP000184388"/>
    </source>
</evidence>
<evidence type="ECO:0000256" key="1">
    <source>
        <dbReference type="SAM" id="MobiDB-lite"/>
    </source>
</evidence>
<sequence length="108" mass="12376">MTGHRPDAERRDNDAPGMRHRNWCKVIPMNDSDHPQEADVSGMTCQWCQGTGYVSQALAYAPGVDPFRGPYETVQRAGECRHCRGSGTYDSHRDPTLERWRPEERRES</sequence>
<dbReference type="AlphaFoldDB" id="A0A9X8N4W9"/>
<name>A0A9X8N4W9_9ACTN</name>